<feature type="transmembrane region" description="Helical" evidence="5">
    <location>
        <begin position="262"/>
        <end position="281"/>
    </location>
</feature>
<evidence type="ECO:0000313" key="7">
    <source>
        <dbReference type="EMBL" id="MBD2200058.1"/>
    </source>
</evidence>
<dbReference type="Pfam" id="PF04932">
    <property type="entry name" value="Wzy_C"/>
    <property type="match status" value="1"/>
</dbReference>
<evidence type="ECO:0000256" key="4">
    <source>
        <dbReference type="ARBA" id="ARBA00023136"/>
    </source>
</evidence>
<evidence type="ECO:0000256" key="3">
    <source>
        <dbReference type="ARBA" id="ARBA00022989"/>
    </source>
</evidence>
<name>A0ABR8AJC4_9CYAN</name>
<evidence type="ECO:0000256" key="1">
    <source>
        <dbReference type="ARBA" id="ARBA00004141"/>
    </source>
</evidence>
<feature type="transmembrane region" description="Helical" evidence="5">
    <location>
        <begin position="400"/>
        <end position="416"/>
    </location>
</feature>
<sequence length="427" mass="47973">MAKNEEITPRNFEERVVWYTITWTYGLYVVGGLYIAAPVVAWILVFYLCKKLILQNSQTPVEERITIPFGVWIWIISMIVMLVALFMGHFDYNLSNGEIIKSAIGWAKGWALLAIFPLIGCLNIRPELVYRAGCIVCYQTLLFFPFFYIAYLAHLPATLYVSPLKAVGGPGPDFFAMNLYEVDPEAGSARWRLFTPWAPAVGFVANIYFIFAFQEKSKKWRRLGIIGSLLMCQVSASRLALVNLIVVSSLTWVLSRMTRPRVLMILGFASPVIGLVAPSIIKAYKNFNDAFKAARAGSSRVRAALGRIAYDRWESEAPIWGHGVVEKGPHVAEHMPIGSHHSWFGLLFVKGIVGFFALAVPMFWTLIECLIKCQTSPVAKSGLSIIFTLFLYTFGENLEILAYLFWPALVILGIAFKEKVGNPFNQI</sequence>
<dbReference type="Proteomes" id="UP000658514">
    <property type="component" value="Unassembled WGS sequence"/>
</dbReference>
<feature type="transmembrane region" description="Helical" evidence="5">
    <location>
        <begin position="194"/>
        <end position="213"/>
    </location>
</feature>
<keyword evidence="8" id="KW-1185">Reference proteome</keyword>
<proteinExistence type="predicted"/>
<evidence type="ECO:0000259" key="6">
    <source>
        <dbReference type="Pfam" id="PF04932"/>
    </source>
</evidence>
<reference evidence="7 8" key="1">
    <citation type="journal article" date="2020" name="ISME J.">
        <title>Comparative genomics reveals insights into cyanobacterial evolution and habitat adaptation.</title>
        <authorList>
            <person name="Chen M.Y."/>
            <person name="Teng W.K."/>
            <person name="Zhao L."/>
            <person name="Hu C.X."/>
            <person name="Zhou Y.K."/>
            <person name="Han B.P."/>
            <person name="Song L.R."/>
            <person name="Shu W.S."/>
        </authorList>
    </citation>
    <scope>NUCLEOTIDE SEQUENCE [LARGE SCALE GENOMIC DNA]</scope>
    <source>
        <strain evidence="7 8">FACHB-288</strain>
    </source>
</reference>
<feature type="domain" description="O-antigen ligase-related" evidence="6">
    <location>
        <begin position="225"/>
        <end position="358"/>
    </location>
</feature>
<evidence type="ECO:0000313" key="8">
    <source>
        <dbReference type="Proteomes" id="UP000658514"/>
    </source>
</evidence>
<keyword evidence="4 5" id="KW-0472">Membrane</keyword>
<keyword evidence="7" id="KW-0436">Ligase</keyword>
<dbReference type="GO" id="GO:0016874">
    <property type="term" value="F:ligase activity"/>
    <property type="evidence" value="ECO:0007669"/>
    <property type="project" value="UniProtKB-KW"/>
</dbReference>
<feature type="transmembrane region" description="Helical" evidence="5">
    <location>
        <begin position="25"/>
        <end position="48"/>
    </location>
</feature>
<dbReference type="RefSeq" id="WP_190550534.1">
    <property type="nucleotide sequence ID" value="NZ_CAWPNO010000112.1"/>
</dbReference>
<comment type="caution">
    <text evidence="7">The sequence shown here is derived from an EMBL/GenBank/DDBJ whole genome shotgun (WGS) entry which is preliminary data.</text>
</comment>
<gene>
    <name evidence="7" type="ORF">H6G24_32100</name>
</gene>
<dbReference type="InterPro" id="IPR007016">
    <property type="entry name" value="O-antigen_ligase-rel_domated"/>
</dbReference>
<keyword evidence="3 5" id="KW-1133">Transmembrane helix</keyword>
<feature type="transmembrane region" description="Helical" evidence="5">
    <location>
        <begin position="128"/>
        <end position="151"/>
    </location>
</feature>
<organism evidence="7 8">
    <name type="scientific">Calothrix parietina FACHB-288</name>
    <dbReference type="NCBI Taxonomy" id="2692896"/>
    <lineage>
        <taxon>Bacteria</taxon>
        <taxon>Bacillati</taxon>
        <taxon>Cyanobacteriota</taxon>
        <taxon>Cyanophyceae</taxon>
        <taxon>Nostocales</taxon>
        <taxon>Calotrichaceae</taxon>
        <taxon>Calothrix</taxon>
    </lineage>
</organism>
<feature type="transmembrane region" description="Helical" evidence="5">
    <location>
        <begin position="99"/>
        <end position="121"/>
    </location>
</feature>
<evidence type="ECO:0000256" key="2">
    <source>
        <dbReference type="ARBA" id="ARBA00022692"/>
    </source>
</evidence>
<evidence type="ECO:0000256" key="5">
    <source>
        <dbReference type="SAM" id="Phobius"/>
    </source>
</evidence>
<protein>
    <submittedName>
        <fullName evidence="7">O-antigen ligase domain-containing protein</fullName>
    </submittedName>
</protein>
<feature type="transmembrane region" description="Helical" evidence="5">
    <location>
        <begin position="69"/>
        <end position="87"/>
    </location>
</feature>
<feature type="transmembrane region" description="Helical" evidence="5">
    <location>
        <begin position="343"/>
        <end position="366"/>
    </location>
</feature>
<comment type="subcellular location">
    <subcellularLocation>
        <location evidence="1">Membrane</location>
        <topology evidence="1">Multi-pass membrane protein</topology>
    </subcellularLocation>
</comment>
<dbReference type="EMBL" id="JACJQH010000075">
    <property type="protein sequence ID" value="MBD2200058.1"/>
    <property type="molecule type" value="Genomic_DNA"/>
</dbReference>
<accession>A0ABR8AJC4</accession>
<keyword evidence="2 5" id="KW-0812">Transmembrane</keyword>